<dbReference type="InParanoid" id="A0A3N4LTW2"/>
<dbReference type="AlphaFoldDB" id="A0A3N4LTW2"/>
<dbReference type="SMART" id="SM00212">
    <property type="entry name" value="UBCc"/>
    <property type="match status" value="1"/>
</dbReference>
<keyword evidence="2" id="KW-0808">Transferase</keyword>
<organism evidence="8 9">
    <name type="scientific">Terfezia boudieri ATCC MYA-4762</name>
    <dbReference type="NCBI Taxonomy" id="1051890"/>
    <lineage>
        <taxon>Eukaryota</taxon>
        <taxon>Fungi</taxon>
        <taxon>Dikarya</taxon>
        <taxon>Ascomycota</taxon>
        <taxon>Pezizomycotina</taxon>
        <taxon>Pezizomycetes</taxon>
        <taxon>Pezizales</taxon>
        <taxon>Pezizaceae</taxon>
        <taxon>Terfezia</taxon>
    </lineage>
</organism>
<dbReference type="Pfam" id="PF00179">
    <property type="entry name" value="UQ_con"/>
    <property type="match status" value="1"/>
</dbReference>
<feature type="domain" description="UBC core" evidence="7">
    <location>
        <begin position="4"/>
        <end position="154"/>
    </location>
</feature>
<dbReference type="PROSITE" id="PS50127">
    <property type="entry name" value="UBC_2"/>
    <property type="match status" value="1"/>
</dbReference>
<evidence type="ECO:0000256" key="5">
    <source>
        <dbReference type="ARBA" id="ARBA00022840"/>
    </source>
</evidence>
<evidence type="ECO:0000256" key="1">
    <source>
        <dbReference type="ARBA" id="ARBA00012486"/>
    </source>
</evidence>
<dbReference type="EMBL" id="ML121543">
    <property type="protein sequence ID" value="RPB24081.1"/>
    <property type="molecule type" value="Genomic_DNA"/>
</dbReference>
<accession>A0A3N4LTW2</accession>
<dbReference type="InterPro" id="IPR050113">
    <property type="entry name" value="Ub_conjugating_enzyme"/>
</dbReference>
<gene>
    <name evidence="8" type="ORF">L211DRAFT_837986</name>
</gene>
<evidence type="ECO:0000256" key="3">
    <source>
        <dbReference type="ARBA" id="ARBA00022741"/>
    </source>
</evidence>
<evidence type="ECO:0000313" key="9">
    <source>
        <dbReference type="Proteomes" id="UP000267821"/>
    </source>
</evidence>
<keyword evidence="5" id="KW-0067">ATP-binding</keyword>
<evidence type="ECO:0000259" key="7">
    <source>
        <dbReference type="PROSITE" id="PS50127"/>
    </source>
</evidence>
<reference evidence="8 9" key="1">
    <citation type="journal article" date="2018" name="Nat. Ecol. Evol.">
        <title>Pezizomycetes genomes reveal the molecular basis of ectomycorrhizal truffle lifestyle.</title>
        <authorList>
            <person name="Murat C."/>
            <person name="Payen T."/>
            <person name="Noel B."/>
            <person name="Kuo A."/>
            <person name="Morin E."/>
            <person name="Chen J."/>
            <person name="Kohler A."/>
            <person name="Krizsan K."/>
            <person name="Balestrini R."/>
            <person name="Da Silva C."/>
            <person name="Montanini B."/>
            <person name="Hainaut M."/>
            <person name="Levati E."/>
            <person name="Barry K.W."/>
            <person name="Belfiori B."/>
            <person name="Cichocki N."/>
            <person name="Clum A."/>
            <person name="Dockter R.B."/>
            <person name="Fauchery L."/>
            <person name="Guy J."/>
            <person name="Iotti M."/>
            <person name="Le Tacon F."/>
            <person name="Lindquist E.A."/>
            <person name="Lipzen A."/>
            <person name="Malagnac F."/>
            <person name="Mello A."/>
            <person name="Molinier V."/>
            <person name="Miyauchi S."/>
            <person name="Poulain J."/>
            <person name="Riccioni C."/>
            <person name="Rubini A."/>
            <person name="Sitrit Y."/>
            <person name="Splivallo R."/>
            <person name="Traeger S."/>
            <person name="Wang M."/>
            <person name="Zifcakova L."/>
            <person name="Wipf D."/>
            <person name="Zambonelli A."/>
            <person name="Paolocci F."/>
            <person name="Nowrousian M."/>
            <person name="Ottonello S."/>
            <person name="Baldrian P."/>
            <person name="Spatafora J.W."/>
            <person name="Henrissat B."/>
            <person name="Nagy L.G."/>
            <person name="Aury J.M."/>
            <person name="Wincker P."/>
            <person name="Grigoriev I.V."/>
            <person name="Bonfante P."/>
            <person name="Martin F.M."/>
        </authorList>
    </citation>
    <scope>NUCLEOTIDE SEQUENCE [LARGE SCALE GENOMIC DNA]</scope>
    <source>
        <strain evidence="8 9">ATCC MYA-4762</strain>
    </source>
</reference>
<dbReference type="STRING" id="1051890.A0A3N4LTW2"/>
<keyword evidence="4" id="KW-0833">Ubl conjugation pathway</keyword>
<sequence length="156" mass="17472">MSSGSLRRITKELTELNENPPSGVTACPISDSDLYKWNVTLTAPKGSLYYGGVFHLNLTLPSEYPFKPPTLNFTTKIYHPNVSNDDKGSMCLGILRAENWKPSCKILAVLEMARGLLLEPNVDDAVETNIADQYKNDRAGFEKTVKQWIKNHAKEK</sequence>
<evidence type="ECO:0000313" key="8">
    <source>
        <dbReference type="EMBL" id="RPB24081.1"/>
    </source>
</evidence>
<dbReference type="PANTHER" id="PTHR24067">
    <property type="entry name" value="UBIQUITIN-CONJUGATING ENZYME E2"/>
    <property type="match status" value="1"/>
</dbReference>
<dbReference type="InterPro" id="IPR016135">
    <property type="entry name" value="UBQ-conjugating_enzyme/RWD"/>
</dbReference>
<protein>
    <recommendedName>
        <fullName evidence="1">E2 ubiquitin-conjugating enzyme</fullName>
        <ecNumber evidence="1">2.3.2.23</ecNumber>
    </recommendedName>
</protein>
<name>A0A3N4LTW2_9PEZI</name>
<dbReference type="FunFam" id="3.10.110.10:FF:000060">
    <property type="entry name" value="Ubiquitin conjugating enzyme (UbcB)"/>
    <property type="match status" value="1"/>
</dbReference>
<keyword evidence="9" id="KW-1185">Reference proteome</keyword>
<dbReference type="GO" id="GO:0005524">
    <property type="term" value="F:ATP binding"/>
    <property type="evidence" value="ECO:0007669"/>
    <property type="project" value="UniProtKB-KW"/>
</dbReference>
<dbReference type="InterPro" id="IPR000608">
    <property type="entry name" value="UBC"/>
</dbReference>
<feature type="region of interest" description="Disordered" evidence="6">
    <location>
        <begin position="1"/>
        <end position="21"/>
    </location>
</feature>
<dbReference type="Proteomes" id="UP000267821">
    <property type="component" value="Unassembled WGS sequence"/>
</dbReference>
<evidence type="ECO:0000256" key="4">
    <source>
        <dbReference type="ARBA" id="ARBA00022786"/>
    </source>
</evidence>
<evidence type="ECO:0000256" key="6">
    <source>
        <dbReference type="SAM" id="MobiDB-lite"/>
    </source>
</evidence>
<proteinExistence type="predicted"/>
<dbReference type="OrthoDB" id="9978460at2759"/>
<keyword evidence="3" id="KW-0547">Nucleotide-binding</keyword>
<dbReference type="GO" id="GO:0061631">
    <property type="term" value="F:ubiquitin conjugating enzyme activity"/>
    <property type="evidence" value="ECO:0007669"/>
    <property type="project" value="UniProtKB-EC"/>
</dbReference>
<evidence type="ECO:0000256" key="2">
    <source>
        <dbReference type="ARBA" id="ARBA00022679"/>
    </source>
</evidence>
<dbReference type="Gene3D" id="3.10.110.10">
    <property type="entry name" value="Ubiquitin Conjugating Enzyme"/>
    <property type="match status" value="1"/>
</dbReference>
<dbReference type="EC" id="2.3.2.23" evidence="1"/>
<dbReference type="SUPFAM" id="SSF54495">
    <property type="entry name" value="UBC-like"/>
    <property type="match status" value="1"/>
</dbReference>